<feature type="transmembrane region" description="Helical" evidence="1">
    <location>
        <begin position="6"/>
        <end position="29"/>
    </location>
</feature>
<proteinExistence type="predicted"/>
<dbReference type="InterPro" id="IPR055943">
    <property type="entry name" value="DUF7521"/>
</dbReference>
<dbReference type="RefSeq" id="WP_162413075.1">
    <property type="nucleotide sequence ID" value="NZ_JAHQXE010000002.1"/>
</dbReference>
<dbReference type="Proteomes" id="UP001166304">
    <property type="component" value="Unassembled WGS sequence"/>
</dbReference>
<accession>A0AA41G1P1</accession>
<protein>
    <submittedName>
        <fullName evidence="2">Uncharacterized protein</fullName>
    </submittedName>
</protein>
<evidence type="ECO:0000313" key="2">
    <source>
        <dbReference type="EMBL" id="MBV0901889.1"/>
    </source>
</evidence>
<keyword evidence="1" id="KW-0812">Transmembrane</keyword>
<dbReference type="EMBL" id="JAHQXE010000002">
    <property type="protein sequence ID" value="MBV0901889.1"/>
    <property type="molecule type" value="Genomic_DNA"/>
</dbReference>
<comment type="caution">
    <text evidence="2">The sequence shown here is derived from an EMBL/GenBank/DDBJ whole genome shotgun (WGS) entry which is preliminary data.</text>
</comment>
<keyword evidence="3" id="KW-1185">Reference proteome</keyword>
<keyword evidence="1" id="KW-1133">Transmembrane helix</keyword>
<feature type="transmembrane region" description="Helical" evidence="1">
    <location>
        <begin position="69"/>
        <end position="90"/>
    </location>
</feature>
<feature type="transmembrane region" description="Helical" evidence="1">
    <location>
        <begin position="41"/>
        <end position="63"/>
    </location>
</feature>
<gene>
    <name evidence="2" type="ORF">KTS37_08815</name>
</gene>
<dbReference type="AlphaFoldDB" id="A0AA41G1P1"/>
<name>A0AA41G1P1_9EURY</name>
<reference evidence="2" key="1">
    <citation type="submission" date="2021-06" db="EMBL/GenBank/DDBJ databases">
        <title>New haloarchaea isolates fom saline soil.</title>
        <authorList>
            <person name="Duran-Viseras A."/>
            <person name="Sanchez-Porro C.S."/>
            <person name="Ventosa A."/>
        </authorList>
    </citation>
    <scope>NUCLEOTIDE SEQUENCE</scope>
    <source>
        <strain evidence="2">JCM 18369</strain>
    </source>
</reference>
<dbReference type="Pfam" id="PF24365">
    <property type="entry name" value="DUF7521"/>
    <property type="match status" value="1"/>
</dbReference>
<evidence type="ECO:0000313" key="3">
    <source>
        <dbReference type="Proteomes" id="UP001166304"/>
    </source>
</evidence>
<keyword evidence="1" id="KW-0472">Membrane</keyword>
<evidence type="ECO:0000256" key="1">
    <source>
        <dbReference type="SAM" id="Phobius"/>
    </source>
</evidence>
<organism evidence="2 3">
    <name type="scientific">Haloarcula salina</name>
    <dbReference type="NCBI Taxonomy" id="1429914"/>
    <lineage>
        <taxon>Archaea</taxon>
        <taxon>Methanobacteriati</taxon>
        <taxon>Methanobacteriota</taxon>
        <taxon>Stenosarchaea group</taxon>
        <taxon>Halobacteria</taxon>
        <taxon>Halobacteriales</taxon>
        <taxon>Haloarculaceae</taxon>
        <taxon>Haloarcula</taxon>
    </lineage>
</organism>
<sequence length="97" mass="10131">MLGANTVLLVAAKTVTLCCGAVLTTMTYRAYRRTNAPAMRALWIGIGLVTAGAILAGTLHQVIGIPVTVSVTIESLFTAAGFLVLTYSLYTEGPEAQ</sequence>